<reference evidence="6 7" key="1">
    <citation type="submission" date="2023-07" db="EMBL/GenBank/DDBJ databases">
        <title>Sorghum-associated microbial communities from plants grown in Nebraska, USA.</title>
        <authorList>
            <person name="Schachtman D."/>
        </authorList>
    </citation>
    <scope>NUCLEOTIDE SEQUENCE [LARGE SCALE GENOMIC DNA]</scope>
    <source>
        <strain evidence="6 7">DS1607</strain>
    </source>
</reference>
<feature type="domain" description="ProQ/FinO" evidence="5">
    <location>
        <begin position="84"/>
        <end position="194"/>
    </location>
</feature>
<keyword evidence="7" id="KW-1185">Reference proteome</keyword>
<evidence type="ECO:0000313" key="6">
    <source>
        <dbReference type="EMBL" id="MDP9901649.1"/>
    </source>
</evidence>
<evidence type="ECO:0000313" key="7">
    <source>
        <dbReference type="Proteomes" id="UP001226867"/>
    </source>
</evidence>
<feature type="compositionally biased region" description="Low complexity" evidence="4">
    <location>
        <begin position="37"/>
        <end position="71"/>
    </location>
</feature>
<dbReference type="InterPro" id="IPR023529">
    <property type="entry name" value="ProQ"/>
</dbReference>
<evidence type="ECO:0000256" key="1">
    <source>
        <dbReference type="ARBA" id="ARBA00022490"/>
    </source>
</evidence>
<dbReference type="PANTHER" id="PTHR38106:SF1">
    <property type="entry name" value="RNA CHAPERONE PROQ"/>
    <property type="match status" value="1"/>
</dbReference>
<keyword evidence="2" id="KW-0694">RNA-binding</keyword>
<dbReference type="InterPro" id="IPR016103">
    <property type="entry name" value="ProQ/FinO"/>
</dbReference>
<feature type="compositionally biased region" description="Basic residues" evidence="4">
    <location>
        <begin position="22"/>
        <end position="34"/>
    </location>
</feature>
<dbReference type="Proteomes" id="UP001226867">
    <property type="component" value="Unassembled WGS sequence"/>
</dbReference>
<dbReference type="InterPro" id="IPR036442">
    <property type="entry name" value="ProQ/FinO_sf"/>
</dbReference>
<feature type="region of interest" description="Disordered" evidence="4">
    <location>
        <begin position="1"/>
        <end position="87"/>
    </location>
</feature>
<dbReference type="SUPFAM" id="SSF48657">
    <property type="entry name" value="FinO-like"/>
    <property type="match status" value="1"/>
</dbReference>
<evidence type="ECO:0000256" key="2">
    <source>
        <dbReference type="ARBA" id="ARBA00022884"/>
    </source>
</evidence>
<accession>A0ABT9SBB6</accession>
<dbReference type="Pfam" id="PF04352">
    <property type="entry name" value="ProQ"/>
    <property type="match status" value="1"/>
</dbReference>
<gene>
    <name evidence="6" type="ORF">J2W36_003918</name>
</gene>
<name>A0ABT9SBB6_9BURK</name>
<dbReference type="EMBL" id="JAUSRO010000013">
    <property type="protein sequence ID" value="MDP9901649.1"/>
    <property type="molecule type" value="Genomic_DNA"/>
</dbReference>
<comment type="caution">
    <text evidence="6">The sequence shown here is derived from an EMBL/GenBank/DDBJ whole genome shotgun (WGS) entry which is preliminary data.</text>
</comment>
<evidence type="ECO:0000256" key="4">
    <source>
        <dbReference type="SAM" id="MobiDB-lite"/>
    </source>
</evidence>
<proteinExistence type="predicted"/>
<sequence>MTEASQDAQTPDTVPPAADPARKRRGSRGGRRGGNKQGRPVAAPGDTAATTDASAADAVVAVTTPGATSAPRQGHKDKRTQPPQAARKVNPILERLFELYPALFGARFVPLKLGVFEDLAARHPDVLPREELKVAMGLHARSTRYLESVAAGLPRHDLDGNVVEPVAAEHVHHAIMEVFRRRQTRTKDDLRPQLHKRIMAAIEASGLTREAYAERVRARDDVTNAALDEALADLASQAAKREALMRAFQASGKTEAEFADMYGMDVKEVARTLQRVRKDEVAAQAAAAQAAAAQQADPTT</sequence>
<dbReference type="RefSeq" id="WP_307691417.1">
    <property type="nucleotide sequence ID" value="NZ_JAUSRO010000013.1"/>
</dbReference>
<keyword evidence="3" id="KW-0143">Chaperone</keyword>
<evidence type="ECO:0000256" key="3">
    <source>
        <dbReference type="ARBA" id="ARBA00023186"/>
    </source>
</evidence>
<keyword evidence="1" id="KW-0963">Cytoplasm</keyword>
<dbReference type="PANTHER" id="PTHR38106">
    <property type="entry name" value="RNA CHAPERONE PROQ"/>
    <property type="match status" value="1"/>
</dbReference>
<protein>
    <submittedName>
        <fullName evidence="6">SRNA-binding protein</fullName>
    </submittedName>
</protein>
<dbReference type="Gene3D" id="1.10.1710.10">
    <property type="entry name" value="ProQ/FinO domain"/>
    <property type="match status" value="1"/>
</dbReference>
<dbReference type="SMART" id="SM00945">
    <property type="entry name" value="ProQ"/>
    <property type="match status" value="1"/>
</dbReference>
<evidence type="ECO:0000259" key="5">
    <source>
        <dbReference type="SMART" id="SM00945"/>
    </source>
</evidence>
<organism evidence="6 7">
    <name type="scientific">Variovorax ginsengisoli</name>
    <dbReference type="NCBI Taxonomy" id="363844"/>
    <lineage>
        <taxon>Bacteria</taxon>
        <taxon>Pseudomonadati</taxon>
        <taxon>Pseudomonadota</taxon>
        <taxon>Betaproteobacteria</taxon>
        <taxon>Burkholderiales</taxon>
        <taxon>Comamonadaceae</taxon>
        <taxon>Variovorax</taxon>
    </lineage>
</organism>